<dbReference type="PANTHER" id="PTHR30097">
    <property type="entry name" value="CATION EFFLUX SYSTEM PROTEIN CUSB"/>
    <property type="match status" value="1"/>
</dbReference>
<dbReference type="OrthoDB" id="9806939at2"/>
<dbReference type="PANTHER" id="PTHR30097:SF15">
    <property type="entry name" value="CATION EFFLUX SYSTEM PROTEIN CUSB"/>
    <property type="match status" value="1"/>
</dbReference>
<name>A0A239ISE8_9BACT</name>
<dbReference type="AlphaFoldDB" id="A0A239ISE8"/>
<dbReference type="GO" id="GO:0060003">
    <property type="term" value="P:copper ion export"/>
    <property type="evidence" value="ECO:0007669"/>
    <property type="project" value="TreeGrafter"/>
</dbReference>
<dbReference type="Proteomes" id="UP000198432">
    <property type="component" value="Unassembled WGS sequence"/>
</dbReference>
<keyword evidence="2" id="KW-0732">Signal</keyword>
<dbReference type="Pfam" id="PF25975">
    <property type="entry name" value="CzcB_C"/>
    <property type="match status" value="1"/>
</dbReference>
<dbReference type="EMBL" id="FZOQ01000018">
    <property type="protein sequence ID" value="SNS96312.1"/>
    <property type="molecule type" value="Genomic_DNA"/>
</dbReference>
<evidence type="ECO:0000259" key="7">
    <source>
        <dbReference type="Pfam" id="PF25975"/>
    </source>
</evidence>
<evidence type="ECO:0000259" key="5">
    <source>
        <dbReference type="Pfam" id="PF25919"/>
    </source>
</evidence>
<evidence type="ECO:0000259" key="6">
    <source>
        <dbReference type="Pfam" id="PF25954"/>
    </source>
</evidence>
<accession>A0A239ISE8</accession>
<dbReference type="InterPro" id="IPR058792">
    <property type="entry name" value="Beta-barrel_RND_2"/>
</dbReference>
<proteinExistence type="predicted"/>
<gene>
    <name evidence="8" type="ORF">SAMN06296052_11877</name>
</gene>
<dbReference type="Gene3D" id="6.10.140.730">
    <property type="match status" value="1"/>
</dbReference>
<dbReference type="Pfam" id="PF25954">
    <property type="entry name" value="Beta-barrel_RND_2"/>
    <property type="match status" value="1"/>
</dbReference>
<feature type="signal peptide" evidence="2">
    <location>
        <begin position="1"/>
        <end position="19"/>
    </location>
</feature>
<dbReference type="InterPro" id="IPR058790">
    <property type="entry name" value="BSH_CusB"/>
</dbReference>
<dbReference type="Pfam" id="PF25869">
    <property type="entry name" value="3HB_CusB"/>
    <property type="match status" value="1"/>
</dbReference>
<evidence type="ECO:0000313" key="9">
    <source>
        <dbReference type="Proteomes" id="UP000198432"/>
    </source>
</evidence>
<dbReference type="Pfam" id="PF19335">
    <property type="entry name" value="HMBD"/>
    <property type="match status" value="1"/>
</dbReference>
<feature type="chain" id="PRO_5013145101" evidence="2">
    <location>
        <begin position="20"/>
        <end position="438"/>
    </location>
</feature>
<feature type="domain" description="Heavy metal binding" evidence="3">
    <location>
        <begin position="34"/>
        <end position="59"/>
    </location>
</feature>
<dbReference type="InterPro" id="IPR045800">
    <property type="entry name" value="HMBD"/>
</dbReference>
<protein>
    <submittedName>
        <fullName evidence="8">Multidrug efflux pump subunit AcrA (Membrane-fusion protein)</fullName>
    </submittedName>
</protein>
<reference evidence="9" key="1">
    <citation type="submission" date="2017-06" db="EMBL/GenBank/DDBJ databases">
        <authorList>
            <person name="Varghese N."/>
            <person name="Submissions S."/>
        </authorList>
    </citation>
    <scope>NUCLEOTIDE SEQUENCE [LARGE SCALE GENOMIC DNA]</scope>
    <source>
        <strain evidence="9">NKM1</strain>
    </source>
</reference>
<evidence type="ECO:0000259" key="4">
    <source>
        <dbReference type="Pfam" id="PF25869"/>
    </source>
</evidence>
<dbReference type="Pfam" id="PF25919">
    <property type="entry name" value="BSH_CusB"/>
    <property type="match status" value="1"/>
</dbReference>
<dbReference type="InterPro" id="IPR051909">
    <property type="entry name" value="MFP_Cation_Efflux"/>
</dbReference>
<keyword evidence="9" id="KW-1185">Reference proteome</keyword>
<evidence type="ECO:0000256" key="1">
    <source>
        <dbReference type="ARBA" id="ARBA00022448"/>
    </source>
</evidence>
<feature type="domain" description="CusB-like beta-barrel" evidence="6">
    <location>
        <begin position="287"/>
        <end position="354"/>
    </location>
</feature>
<evidence type="ECO:0000259" key="3">
    <source>
        <dbReference type="Pfam" id="PF19335"/>
    </source>
</evidence>
<dbReference type="PROSITE" id="PS51257">
    <property type="entry name" value="PROKAR_LIPOPROTEIN"/>
    <property type="match status" value="1"/>
</dbReference>
<dbReference type="Gene3D" id="2.40.30.170">
    <property type="match status" value="1"/>
</dbReference>
<feature type="domain" description="CusB-like three alpha-helical bundle" evidence="4">
    <location>
        <begin position="151"/>
        <end position="200"/>
    </location>
</feature>
<evidence type="ECO:0000313" key="8">
    <source>
        <dbReference type="EMBL" id="SNS96312.1"/>
    </source>
</evidence>
<dbReference type="Gene3D" id="2.40.420.20">
    <property type="match status" value="1"/>
</dbReference>
<evidence type="ECO:0000256" key="2">
    <source>
        <dbReference type="SAM" id="SignalP"/>
    </source>
</evidence>
<dbReference type="InterPro" id="IPR058649">
    <property type="entry name" value="CzcB_C"/>
</dbReference>
<organism evidence="8 9">
    <name type="scientific">Pontibacter ummariensis</name>
    <dbReference type="NCBI Taxonomy" id="1610492"/>
    <lineage>
        <taxon>Bacteria</taxon>
        <taxon>Pseudomonadati</taxon>
        <taxon>Bacteroidota</taxon>
        <taxon>Cytophagia</taxon>
        <taxon>Cytophagales</taxon>
        <taxon>Hymenobacteraceae</taxon>
        <taxon>Pontibacter</taxon>
    </lineage>
</organism>
<dbReference type="GO" id="GO:0015679">
    <property type="term" value="P:plasma membrane copper ion transport"/>
    <property type="evidence" value="ECO:0007669"/>
    <property type="project" value="TreeGrafter"/>
</dbReference>
<dbReference type="GO" id="GO:0046914">
    <property type="term" value="F:transition metal ion binding"/>
    <property type="evidence" value="ECO:0007669"/>
    <property type="project" value="TreeGrafter"/>
</dbReference>
<sequence>MKRYLNILFLLLALFTAVACQSEQAHDHAEETTYTCPMHPQIVQDEPGDCPICGMDLVPMSAEGEAIEITDDLAFLLQPTNQTIVSNINTVKPEEKALPVAVEMEGIITYDDRRVYTVPTRVGGRIEKLYVDYNYQPVSKGQKLMEIYSPELVTAQNELLYLVQSAPEDEALIAGAKQKLRLLGATEAQISQLIRTGEASYTFAIYSPYNGYAIGLNTTAPVARPSQTSITSPNNAAGGMNGMGGGTTGNMADRSTAAPAPGESIQLREGMYVSTGQPLLRVVNPEQLWAEFNIPAGEVASIAKGAPVQVTFPQLPGEKLEAQVDFLQPFYEAGENFAKVRVYLPGEQKVARVGQLVEGAATYTTPPALWVPREAVLDIGTKAVAFKKEGGAFRPVAVTVGTIQGELVQVVEGLAQTDQIAANAQFLVDSESFVKVAE</sequence>
<dbReference type="InterPro" id="IPR058791">
    <property type="entry name" value="3HB_CusB"/>
</dbReference>
<dbReference type="GO" id="GO:0030288">
    <property type="term" value="C:outer membrane-bounded periplasmic space"/>
    <property type="evidence" value="ECO:0007669"/>
    <property type="project" value="TreeGrafter"/>
</dbReference>
<feature type="domain" description="CusB-like barrel-sandwich hybrid" evidence="5">
    <location>
        <begin position="116"/>
        <end position="282"/>
    </location>
</feature>
<dbReference type="RefSeq" id="WP_089320607.1">
    <property type="nucleotide sequence ID" value="NZ_FZOQ01000018.1"/>
</dbReference>
<keyword evidence="1" id="KW-0813">Transport</keyword>
<feature type="domain" description="CzcB-like C-terminal circularly permuted SH3-like" evidence="7">
    <location>
        <begin position="371"/>
        <end position="428"/>
    </location>
</feature>